<feature type="region of interest" description="Disordered" evidence="5">
    <location>
        <begin position="68"/>
        <end position="244"/>
    </location>
</feature>
<feature type="zinc finger region" description="C3H1-type" evidence="3">
    <location>
        <begin position="274"/>
        <end position="302"/>
    </location>
</feature>
<feature type="region of interest" description="Disordered" evidence="5">
    <location>
        <begin position="251"/>
        <end position="270"/>
    </location>
</feature>
<feature type="domain" description="RRM" evidence="6">
    <location>
        <begin position="482"/>
        <end position="575"/>
    </location>
</feature>
<comment type="caution">
    <text evidence="8">The sequence shown here is derived from an EMBL/GenBank/DDBJ whole genome shotgun (WGS) entry which is preliminary data.</text>
</comment>
<reference evidence="8 9" key="1">
    <citation type="submission" date="2021-06" db="EMBL/GenBank/DDBJ databases">
        <title>Caerostris extrusa draft genome.</title>
        <authorList>
            <person name="Kono N."/>
            <person name="Arakawa K."/>
        </authorList>
    </citation>
    <scope>NUCLEOTIDE SEQUENCE [LARGE SCALE GENOMIC DNA]</scope>
</reference>
<evidence type="ECO:0000256" key="1">
    <source>
        <dbReference type="ARBA" id="ARBA00022884"/>
    </source>
</evidence>
<feature type="compositionally biased region" description="Basic and acidic residues" evidence="5">
    <location>
        <begin position="222"/>
        <end position="244"/>
    </location>
</feature>
<sequence>MIIENAEAFKSWLTSRLIRMCDADPNALAKYILALVRKEKPEEELREFCLDQLDVFLLKDTKPFYYNSSQNDPVRGVKSENENRSDHVNSENGSRNSKPPLISSVKVKSGSPEPTHKSYQHRSRSRGDISENRRKSIDDKSDKNLKHNFLPSKKFRPRRHHYSRSSDEKFRDEKSDKRRGRGKEQLSDEDGKCTPRSDSWDRLRSRSRSPRSSSRSSRSRSRSRDRSIDDHNKTDFHTKSDSLKIQLTDHGDTDYRQKPHSGVTTSQLNNYSSKRISKRCQDYDERGYCLRGDLCVYDHGTDPILVEDVSSVLNFGVVSQDRFEDSSTISKSPKQPPPPPASPPPLPPPPPPLPPIPPPGYVPEPYNPEAPGMNVIPRVNYWVPPPVHHMAPPNHPLLFPLQLLDFLECFGNLTLEKEKEKERNKDVIKAADENSENCLKSYSVDGKNKTVILNELKRKTFDYNRLGGGPRKMSKRFNNNRTILEVRKIPQHQNNIAMLNSHFSKFGRIVNLQVGYDGDPEAALVQFMTDTEATAAYRCAEAILNNRFIKVFYHNPQKKDENRISNDISVNISNKTLQSQANNCNDTDETQVDLKQNNMSTIYTSKGNISRTVFNPSAKKNIPNFNAGTPTTLAPARRIKDDQRKKQDAMQKRLELHKKKQEFLDLQIEHQKVILDKLEKCKSEKEKEFLKQTIQTLSEQIASIQNEVKKESEVLKNIFKTANTQSLLTKTESIWNISGVSWSSSTFLSCG</sequence>
<keyword evidence="4" id="KW-0175">Coiled coil</keyword>
<name>A0AAV4Q9J2_CAEEX</name>
<evidence type="ECO:0000259" key="6">
    <source>
        <dbReference type="PROSITE" id="PS50102"/>
    </source>
</evidence>
<evidence type="ECO:0000313" key="8">
    <source>
        <dbReference type="EMBL" id="GIY05294.1"/>
    </source>
</evidence>
<feature type="region of interest" description="Disordered" evidence="5">
    <location>
        <begin position="324"/>
        <end position="356"/>
    </location>
</feature>
<protein>
    <submittedName>
        <fullName evidence="8">RNA-binding protein 26</fullName>
    </submittedName>
</protein>
<feature type="compositionally biased region" description="Basic and acidic residues" evidence="5">
    <location>
        <begin position="164"/>
        <end position="204"/>
    </location>
</feature>
<dbReference type="InterPro" id="IPR000571">
    <property type="entry name" value="Znf_CCCH"/>
</dbReference>
<feature type="compositionally biased region" description="Basic and acidic residues" evidence="5">
    <location>
        <begin position="125"/>
        <end position="145"/>
    </location>
</feature>
<dbReference type="AlphaFoldDB" id="A0AAV4Q9J2"/>
<keyword evidence="9" id="KW-1185">Reference proteome</keyword>
<accession>A0AAV4Q9J2</accession>
<dbReference type="InterPro" id="IPR000504">
    <property type="entry name" value="RRM_dom"/>
</dbReference>
<dbReference type="Gene3D" id="3.30.70.330">
    <property type="match status" value="1"/>
</dbReference>
<keyword evidence="3" id="KW-0863">Zinc-finger</keyword>
<dbReference type="GO" id="GO:0005634">
    <property type="term" value="C:nucleus"/>
    <property type="evidence" value="ECO:0007669"/>
    <property type="project" value="TreeGrafter"/>
</dbReference>
<evidence type="ECO:0000256" key="4">
    <source>
        <dbReference type="SAM" id="Coils"/>
    </source>
</evidence>
<feature type="coiled-coil region" evidence="4">
    <location>
        <begin position="687"/>
        <end position="714"/>
    </location>
</feature>
<evidence type="ECO:0000313" key="9">
    <source>
        <dbReference type="Proteomes" id="UP001054945"/>
    </source>
</evidence>
<evidence type="ECO:0000256" key="3">
    <source>
        <dbReference type="PROSITE-ProRule" id="PRU00723"/>
    </source>
</evidence>
<organism evidence="8 9">
    <name type="scientific">Caerostris extrusa</name>
    <name type="common">Bark spider</name>
    <name type="synonym">Caerostris bankana</name>
    <dbReference type="NCBI Taxonomy" id="172846"/>
    <lineage>
        <taxon>Eukaryota</taxon>
        <taxon>Metazoa</taxon>
        <taxon>Ecdysozoa</taxon>
        <taxon>Arthropoda</taxon>
        <taxon>Chelicerata</taxon>
        <taxon>Arachnida</taxon>
        <taxon>Araneae</taxon>
        <taxon>Araneomorphae</taxon>
        <taxon>Entelegynae</taxon>
        <taxon>Araneoidea</taxon>
        <taxon>Araneidae</taxon>
        <taxon>Caerostris</taxon>
    </lineage>
</organism>
<dbReference type="Proteomes" id="UP001054945">
    <property type="component" value="Unassembled WGS sequence"/>
</dbReference>
<feature type="compositionally biased region" description="Basic and acidic residues" evidence="5">
    <location>
        <begin position="75"/>
        <end position="89"/>
    </location>
</feature>
<dbReference type="InterPro" id="IPR012677">
    <property type="entry name" value="Nucleotide-bd_a/b_plait_sf"/>
</dbReference>
<proteinExistence type="predicted"/>
<dbReference type="GO" id="GO:0008270">
    <property type="term" value="F:zinc ion binding"/>
    <property type="evidence" value="ECO:0007669"/>
    <property type="project" value="UniProtKB-KW"/>
</dbReference>
<feature type="compositionally biased region" description="Pro residues" evidence="5">
    <location>
        <begin position="334"/>
        <end position="356"/>
    </location>
</feature>
<dbReference type="PANTHER" id="PTHR14398">
    <property type="entry name" value="RNA RECOGNITION RRM/RNP DOMAIN"/>
    <property type="match status" value="1"/>
</dbReference>
<dbReference type="PROSITE" id="PS50102">
    <property type="entry name" value="RRM"/>
    <property type="match status" value="1"/>
</dbReference>
<dbReference type="FunFam" id="3.30.70.330:FF:000208">
    <property type="entry name" value="RNA-binding protein 27 isoform X2"/>
    <property type="match status" value="1"/>
</dbReference>
<keyword evidence="3" id="KW-0862">Zinc</keyword>
<feature type="compositionally biased region" description="Basic residues" evidence="5">
    <location>
        <begin position="153"/>
        <end position="163"/>
    </location>
</feature>
<gene>
    <name evidence="8" type="primary">Rbm26</name>
    <name evidence="8" type="ORF">CEXT_191141</name>
</gene>
<dbReference type="SUPFAM" id="SSF54928">
    <property type="entry name" value="RNA-binding domain, RBD"/>
    <property type="match status" value="1"/>
</dbReference>
<evidence type="ECO:0000259" key="7">
    <source>
        <dbReference type="PROSITE" id="PS50103"/>
    </source>
</evidence>
<keyword evidence="3" id="KW-0479">Metal-binding</keyword>
<dbReference type="InterPro" id="IPR035979">
    <property type="entry name" value="RBD_domain_sf"/>
</dbReference>
<dbReference type="PANTHER" id="PTHR14398:SF0">
    <property type="entry name" value="ZINC FINGER PROTEIN SWM"/>
    <property type="match status" value="1"/>
</dbReference>
<evidence type="ECO:0000256" key="2">
    <source>
        <dbReference type="PROSITE-ProRule" id="PRU00176"/>
    </source>
</evidence>
<dbReference type="PROSITE" id="PS50103">
    <property type="entry name" value="ZF_C3H1"/>
    <property type="match status" value="1"/>
</dbReference>
<dbReference type="GO" id="GO:0003723">
    <property type="term" value="F:RNA binding"/>
    <property type="evidence" value="ECO:0007669"/>
    <property type="project" value="UniProtKB-UniRule"/>
</dbReference>
<feature type="domain" description="C3H1-type" evidence="7">
    <location>
        <begin position="274"/>
        <end position="302"/>
    </location>
</feature>
<evidence type="ECO:0000256" key="5">
    <source>
        <dbReference type="SAM" id="MobiDB-lite"/>
    </source>
</evidence>
<dbReference type="EMBL" id="BPLR01005826">
    <property type="protein sequence ID" value="GIY05294.1"/>
    <property type="molecule type" value="Genomic_DNA"/>
</dbReference>
<keyword evidence="1 2" id="KW-0694">RNA-binding</keyword>
<dbReference type="InterPro" id="IPR045137">
    <property type="entry name" value="RBM26/27"/>
</dbReference>